<dbReference type="Pfam" id="PF16499">
    <property type="entry name" value="Melibiase_2"/>
    <property type="match status" value="1"/>
</dbReference>
<evidence type="ECO:0000256" key="2">
    <source>
        <dbReference type="ARBA" id="ARBA00022801"/>
    </source>
</evidence>
<keyword evidence="2 4" id="KW-0378">Hydrolase</keyword>
<dbReference type="InterPro" id="IPR017853">
    <property type="entry name" value="GH"/>
</dbReference>
<dbReference type="PANTHER" id="PTHR11452">
    <property type="entry name" value="ALPHA-GALACTOSIDASE/ALPHA-N-ACETYLGALACTOSAMINIDASE"/>
    <property type="match status" value="1"/>
</dbReference>
<dbReference type="GO" id="GO:0005737">
    <property type="term" value="C:cytoplasm"/>
    <property type="evidence" value="ECO:0007669"/>
    <property type="project" value="TreeGrafter"/>
</dbReference>
<dbReference type="OrthoDB" id="5795902at2759"/>
<dbReference type="FunFam" id="3.20.20.70:FF:000197">
    <property type="entry name" value="Alpha-galactosidase"/>
    <property type="match status" value="1"/>
</dbReference>
<dbReference type="GO" id="GO:0004557">
    <property type="term" value="F:alpha-galactosidase activity"/>
    <property type="evidence" value="ECO:0007669"/>
    <property type="project" value="TreeGrafter"/>
</dbReference>
<keyword evidence="3 4" id="KW-0326">Glycosidase</keyword>
<dbReference type="Proteomes" id="UP000051574">
    <property type="component" value="Unassembled WGS sequence"/>
</dbReference>
<gene>
    <name evidence="6" type="ORF">AMK59_3795</name>
</gene>
<keyword evidence="7" id="KW-1185">Reference proteome</keyword>
<proteinExistence type="inferred from homology"/>
<organism evidence="6 7">
    <name type="scientific">Oryctes borbonicus</name>
    <dbReference type="NCBI Taxonomy" id="1629725"/>
    <lineage>
        <taxon>Eukaryota</taxon>
        <taxon>Metazoa</taxon>
        <taxon>Ecdysozoa</taxon>
        <taxon>Arthropoda</taxon>
        <taxon>Hexapoda</taxon>
        <taxon>Insecta</taxon>
        <taxon>Pterygota</taxon>
        <taxon>Neoptera</taxon>
        <taxon>Endopterygota</taxon>
        <taxon>Coleoptera</taxon>
        <taxon>Polyphaga</taxon>
        <taxon>Scarabaeiformia</taxon>
        <taxon>Scarabaeidae</taxon>
        <taxon>Dynastinae</taxon>
        <taxon>Oryctes</taxon>
    </lineage>
</organism>
<dbReference type="CDD" id="cd14792">
    <property type="entry name" value="GH27"/>
    <property type="match status" value="1"/>
</dbReference>
<protein>
    <recommendedName>
        <fullName evidence="4">Alpha-galactosidase</fullName>
        <ecNumber evidence="4">3.2.1.-</ecNumber>
    </recommendedName>
</protein>
<dbReference type="SUPFAM" id="SSF51445">
    <property type="entry name" value="(Trans)glycosidases"/>
    <property type="match status" value="1"/>
</dbReference>
<dbReference type="EMBL" id="LJIG01009707">
    <property type="protein sequence ID" value="KRT82542.1"/>
    <property type="molecule type" value="Genomic_DNA"/>
</dbReference>
<evidence type="ECO:0000256" key="5">
    <source>
        <dbReference type="SAM" id="SignalP"/>
    </source>
</evidence>
<accession>A0A0T6B5U5</accession>
<dbReference type="InterPro" id="IPR002241">
    <property type="entry name" value="Glyco_hydro_27"/>
</dbReference>
<dbReference type="PRINTS" id="PR00740">
    <property type="entry name" value="GLHYDRLASE27"/>
</dbReference>
<keyword evidence="5" id="KW-0732">Signal</keyword>
<evidence type="ECO:0000256" key="3">
    <source>
        <dbReference type="ARBA" id="ARBA00023295"/>
    </source>
</evidence>
<reference evidence="6 7" key="1">
    <citation type="submission" date="2015-09" db="EMBL/GenBank/DDBJ databases">
        <title>Draft genome of the scarab beetle Oryctes borbonicus.</title>
        <authorList>
            <person name="Meyer J.M."/>
            <person name="Markov G.V."/>
            <person name="Baskaran P."/>
            <person name="Herrmann M."/>
            <person name="Sommer R.J."/>
            <person name="Roedelsperger C."/>
        </authorList>
    </citation>
    <scope>NUCLEOTIDE SEQUENCE [LARGE SCALE GENOMIC DNA]</scope>
    <source>
        <strain evidence="6">OB123</strain>
        <tissue evidence="6">Whole animal</tissue>
    </source>
</reference>
<dbReference type="PANTHER" id="PTHR11452:SF83">
    <property type="entry name" value="ALPHA-GALACTOSIDASE"/>
    <property type="match status" value="1"/>
</dbReference>
<comment type="similarity">
    <text evidence="1 4">Belongs to the glycosyl hydrolase 27 family.</text>
</comment>
<feature type="signal peptide" evidence="5">
    <location>
        <begin position="1"/>
        <end position="15"/>
    </location>
</feature>
<name>A0A0T6B5U5_9SCAR</name>
<evidence type="ECO:0000313" key="7">
    <source>
        <dbReference type="Proteomes" id="UP000051574"/>
    </source>
</evidence>
<sequence length="256" mass="29319">MFFVVFSILISTACGLDNGLALTPPMGWMTWQRFRCITDCVIYPTECISEELIKNMADLMVSEGYLAAGYEYIIVDDCWMAKERDENGRLKPDPDRFPSGIKALADYVHSIGLKFGIYEDYGTKTCAGYPGIIGHLETDAQTFADWEVDYIKLDGCYNNRSTMVDGYVEFGKLLNRTNRPIVYSCSWPAYEEPLGIKSDYQKLVETCNLWRNWDDIEDAWTNVTNILKWFSSNQDRVANYSGPGHWNDPDMVNLVF</sequence>
<comment type="caution">
    <text evidence="6">The sequence shown here is derived from an EMBL/GenBank/DDBJ whole genome shotgun (WGS) entry which is preliminary data.</text>
</comment>
<feature type="chain" id="PRO_5013380123" description="Alpha-galactosidase" evidence="5">
    <location>
        <begin position="16"/>
        <end position="256"/>
    </location>
</feature>
<dbReference type="GO" id="GO:0009311">
    <property type="term" value="P:oligosaccharide metabolic process"/>
    <property type="evidence" value="ECO:0007669"/>
    <property type="project" value="TreeGrafter"/>
</dbReference>
<dbReference type="InterPro" id="IPR013785">
    <property type="entry name" value="Aldolase_TIM"/>
</dbReference>
<dbReference type="AlphaFoldDB" id="A0A0T6B5U5"/>
<dbReference type="GO" id="GO:0016139">
    <property type="term" value="P:glycoside catabolic process"/>
    <property type="evidence" value="ECO:0007669"/>
    <property type="project" value="TreeGrafter"/>
</dbReference>
<dbReference type="PROSITE" id="PS00512">
    <property type="entry name" value="ALPHA_GALACTOSIDASE"/>
    <property type="match status" value="1"/>
</dbReference>
<dbReference type="InterPro" id="IPR000111">
    <property type="entry name" value="Glyco_hydro_27/36_CS"/>
</dbReference>
<evidence type="ECO:0000313" key="6">
    <source>
        <dbReference type="EMBL" id="KRT82542.1"/>
    </source>
</evidence>
<evidence type="ECO:0000256" key="4">
    <source>
        <dbReference type="RuleBase" id="RU361168"/>
    </source>
</evidence>
<comment type="subunit">
    <text evidence="4">Homodimer.</text>
</comment>
<dbReference type="Gene3D" id="3.20.20.70">
    <property type="entry name" value="Aldolase class I"/>
    <property type="match status" value="1"/>
</dbReference>
<evidence type="ECO:0000256" key="1">
    <source>
        <dbReference type="ARBA" id="ARBA00009743"/>
    </source>
</evidence>
<dbReference type="EC" id="3.2.1.-" evidence="4"/>
<keyword evidence="4" id="KW-1015">Disulfide bond</keyword>